<dbReference type="SUPFAM" id="SSF82199">
    <property type="entry name" value="SET domain"/>
    <property type="match status" value="1"/>
</dbReference>
<dbReference type="PANTHER" id="PTHR47332">
    <property type="entry name" value="SET DOMAIN-CONTAINING PROTEIN 5"/>
    <property type="match status" value="1"/>
</dbReference>
<dbReference type="CDD" id="cd20071">
    <property type="entry name" value="SET_SMYD"/>
    <property type="match status" value="1"/>
</dbReference>
<dbReference type="SMART" id="SM00317">
    <property type="entry name" value="SET"/>
    <property type="match status" value="1"/>
</dbReference>
<protein>
    <recommendedName>
        <fullName evidence="1">SET domain-containing protein</fullName>
    </recommendedName>
</protein>
<dbReference type="EMBL" id="JAGMUV010000002">
    <property type="protein sequence ID" value="KAH7169910.1"/>
    <property type="molecule type" value="Genomic_DNA"/>
</dbReference>
<feature type="domain" description="SET" evidence="1">
    <location>
        <begin position="1"/>
        <end position="165"/>
    </location>
</feature>
<evidence type="ECO:0000259" key="1">
    <source>
        <dbReference type="PROSITE" id="PS50280"/>
    </source>
</evidence>
<dbReference type="InterPro" id="IPR053185">
    <property type="entry name" value="SET_domain_protein"/>
</dbReference>
<proteinExistence type="predicted"/>
<dbReference type="InterPro" id="IPR001214">
    <property type="entry name" value="SET_dom"/>
</dbReference>
<comment type="caution">
    <text evidence="2">The sequence shown here is derived from an EMBL/GenBank/DDBJ whole genome shotgun (WGS) entry which is preliminary data.</text>
</comment>
<evidence type="ECO:0000313" key="3">
    <source>
        <dbReference type="Proteomes" id="UP000738349"/>
    </source>
</evidence>
<dbReference type="Pfam" id="PF00856">
    <property type="entry name" value="SET"/>
    <property type="match status" value="1"/>
</dbReference>
<keyword evidence="3" id="KW-1185">Reference proteome</keyword>
<dbReference type="Gene3D" id="2.170.270.10">
    <property type="entry name" value="SET domain"/>
    <property type="match status" value="2"/>
</dbReference>
<dbReference type="PROSITE" id="PS50280">
    <property type="entry name" value="SET"/>
    <property type="match status" value="1"/>
</dbReference>
<reference evidence="2" key="1">
    <citation type="journal article" date="2021" name="Nat. Commun.">
        <title>Genetic determinants of endophytism in the Arabidopsis root mycobiome.</title>
        <authorList>
            <person name="Mesny F."/>
            <person name="Miyauchi S."/>
            <person name="Thiergart T."/>
            <person name="Pickel B."/>
            <person name="Atanasova L."/>
            <person name="Karlsson M."/>
            <person name="Huettel B."/>
            <person name="Barry K.W."/>
            <person name="Haridas S."/>
            <person name="Chen C."/>
            <person name="Bauer D."/>
            <person name="Andreopoulos W."/>
            <person name="Pangilinan J."/>
            <person name="LaButti K."/>
            <person name="Riley R."/>
            <person name="Lipzen A."/>
            <person name="Clum A."/>
            <person name="Drula E."/>
            <person name="Henrissat B."/>
            <person name="Kohler A."/>
            <person name="Grigoriev I.V."/>
            <person name="Martin F.M."/>
            <person name="Hacquard S."/>
        </authorList>
    </citation>
    <scope>NUCLEOTIDE SEQUENCE</scope>
    <source>
        <strain evidence="2">MPI-CAGE-AT-0147</strain>
    </source>
</reference>
<organism evidence="2 3">
    <name type="scientific">Dactylonectria macrodidyma</name>
    <dbReference type="NCBI Taxonomy" id="307937"/>
    <lineage>
        <taxon>Eukaryota</taxon>
        <taxon>Fungi</taxon>
        <taxon>Dikarya</taxon>
        <taxon>Ascomycota</taxon>
        <taxon>Pezizomycotina</taxon>
        <taxon>Sordariomycetes</taxon>
        <taxon>Hypocreomycetidae</taxon>
        <taxon>Hypocreales</taxon>
        <taxon>Nectriaceae</taxon>
        <taxon>Dactylonectria</taxon>
    </lineage>
</organism>
<dbReference type="OrthoDB" id="438641at2759"/>
<accession>A0A9P9JNL7</accession>
<name>A0A9P9JNL7_9HYPO</name>
<gene>
    <name evidence="2" type="ORF">EDB81DRAFT_774068</name>
</gene>
<evidence type="ECO:0000313" key="2">
    <source>
        <dbReference type="EMBL" id="KAH7169910.1"/>
    </source>
</evidence>
<dbReference type="AlphaFoldDB" id="A0A9P9JNL7"/>
<dbReference type="Proteomes" id="UP000738349">
    <property type="component" value="Unassembled WGS sequence"/>
</dbReference>
<dbReference type="PANTHER" id="PTHR47332:SF4">
    <property type="entry name" value="SET DOMAIN-CONTAINING PROTEIN 5"/>
    <property type="match status" value="1"/>
</dbReference>
<sequence length="296" mass="33631">MGKSECLYAIKKTSNGHGLFALKEVKAGTLLIQEAPLLTISREEARSRQEYTWVTTKIGQLQVEAQYQLMNLYHNPKKWQEFSFLQGQTCPGTDFDCALVLAKFYTNAATITSGKLQVGLYPTFCRMNHSCTPNTSWMADDVTGTMEVYAVRDIRKDEEITDSYTDVARSRESRSKELRNWGFDCECSVCKGPEAAEHDIRRRRIAQIRGILELYRESREDEKPIFAEIPKSDLEALKLAEESLSLLSTEGLVEDLGIAHGWCAKFARGAGLKDVADFHDEREFEILVRTTGEYEE</sequence>
<dbReference type="InterPro" id="IPR046341">
    <property type="entry name" value="SET_dom_sf"/>
</dbReference>